<reference evidence="3 4" key="1">
    <citation type="submission" date="2018-11" db="EMBL/GenBank/DDBJ databases">
        <title>Genome sequence of Saitozyma podzolica DSM 27192.</title>
        <authorList>
            <person name="Aliyu H."/>
            <person name="Gorte O."/>
            <person name="Ochsenreither K."/>
        </authorList>
    </citation>
    <scope>NUCLEOTIDE SEQUENCE [LARGE SCALE GENOMIC DNA]</scope>
    <source>
        <strain evidence="3 4">DSM 27192</strain>
    </source>
</reference>
<dbReference type="Gene3D" id="3.40.50.720">
    <property type="entry name" value="NAD(P)-binding Rossmann-like Domain"/>
    <property type="match status" value="1"/>
</dbReference>
<accession>A0A427Y2S2</accession>
<dbReference type="InterPro" id="IPR002347">
    <property type="entry name" value="SDR_fam"/>
</dbReference>
<protein>
    <submittedName>
        <fullName evidence="3">Uncharacterized protein</fullName>
    </submittedName>
</protein>
<name>A0A427Y2S2_9TREE</name>
<dbReference type="EMBL" id="RSCD01000020">
    <property type="protein sequence ID" value="RSH85369.1"/>
    <property type="molecule type" value="Genomic_DNA"/>
</dbReference>
<comment type="caution">
    <text evidence="3">The sequence shown here is derived from an EMBL/GenBank/DDBJ whole genome shotgun (WGS) entry which is preliminary data.</text>
</comment>
<sequence>MFDNFDTMAVVSGDRGRHLLDYASKTASDDPFCILLTIEAFGFGPLATGCQERSDICAASGIGKAAVTSYALAGARTIYATDLSESGLQEVAEGVMREHPKIKVVAVRMGIAMSEEMEALVRRVVNESRRLDWFFANAGIVDFESFNNTTEEQMTRLFTVNTVGVFNSIQWAARGMMNISNEKPRSGGSIVVTTSLASTFGGIGSPAYTTSKHATLGLLSVETTRSRARLAADSSQVMVASVASITACS</sequence>
<keyword evidence="2" id="KW-0560">Oxidoreductase</keyword>
<evidence type="ECO:0000256" key="1">
    <source>
        <dbReference type="ARBA" id="ARBA00006484"/>
    </source>
</evidence>
<dbReference type="GO" id="GO:0019290">
    <property type="term" value="P:siderophore biosynthetic process"/>
    <property type="evidence" value="ECO:0007669"/>
    <property type="project" value="InterPro"/>
</dbReference>
<dbReference type="InterPro" id="IPR036291">
    <property type="entry name" value="NAD(P)-bd_dom_sf"/>
</dbReference>
<evidence type="ECO:0000313" key="4">
    <source>
        <dbReference type="Proteomes" id="UP000279259"/>
    </source>
</evidence>
<evidence type="ECO:0000313" key="3">
    <source>
        <dbReference type="EMBL" id="RSH85369.1"/>
    </source>
</evidence>
<dbReference type="PANTHER" id="PTHR43180">
    <property type="entry name" value="3-OXOACYL-(ACYL-CARRIER-PROTEIN) REDUCTASE (AFU_ORTHOLOGUE AFUA_6G11210)"/>
    <property type="match status" value="1"/>
</dbReference>
<dbReference type="PANTHER" id="PTHR43180:SF66">
    <property type="entry name" value="SHORT-CHAIN DEHYDROGENASE_REDUCTASE FAMILY PROTEIN"/>
    <property type="match status" value="1"/>
</dbReference>
<dbReference type="InterPro" id="IPR003560">
    <property type="entry name" value="DHB_DH"/>
</dbReference>
<organism evidence="3 4">
    <name type="scientific">Saitozyma podzolica</name>
    <dbReference type="NCBI Taxonomy" id="1890683"/>
    <lineage>
        <taxon>Eukaryota</taxon>
        <taxon>Fungi</taxon>
        <taxon>Dikarya</taxon>
        <taxon>Basidiomycota</taxon>
        <taxon>Agaricomycotina</taxon>
        <taxon>Tremellomycetes</taxon>
        <taxon>Tremellales</taxon>
        <taxon>Trimorphomycetaceae</taxon>
        <taxon>Saitozyma</taxon>
    </lineage>
</organism>
<dbReference type="SUPFAM" id="SSF51735">
    <property type="entry name" value="NAD(P)-binding Rossmann-fold domains"/>
    <property type="match status" value="1"/>
</dbReference>
<dbReference type="OrthoDB" id="4131217at2759"/>
<gene>
    <name evidence="3" type="ORF">EHS25_004765</name>
</gene>
<dbReference type="CDD" id="cd05233">
    <property type="entry name" value="SDR_c"/>
    <property type="match status" value="1"/>
</dbReference>
<dbReference type="Pfam" id="PF00106">
    <property type="entry name" value="adh_short"/>
    <property type="match status" value="1"/>
</dbReference>
<keyword evidence="4" id="KW-1185">Reference proteome</keyword>
<dbReference type="Proteomes" id="UP000279259">
    <property type="component" value="Unassembled WGS sequence"/>
</dbReference>
<evidence type="ECO:0000256" key="2">
    <source>
        <dbReference type="ARBA" id="ARBA00023002"/>
    </source>
</evidence>
<proteinExistence type="inferred from homology"/>
<dbReference type="GO" id="GO:0008667">
    <property type="term" value="F:2,3-dihydro-2,3-dihydroxybenzoate dehydrogenase activity"/>
    <property type="evidence" value="ECO:0007669"/>
    <property type="project" value="InterPro"/>
</dbReference>
<dbReference type="STRING" id="1890683.A0A427Y2S2"/>
<comment type="similarity">
    <text evidence="1">Belongs to the short-chain dehydrogenases/reductases (SDR) family.</text>
</comment>
<dbReference type="PRINTS" id="PR01397">
    <property type="entry name" value="DHBDHDRGNASE"/>
</dbReference>
<dbReference type="AlphaFoldDB" id="A0A427Y2S2"/>